<feature type="compositionally biased region" description="Basic and acidic residues" evidence="14">
    <location>
        <begin position="51"/>
        <end position="68"/>
    </location>
</feature>
<evidence type="ECO:0000256" key="8">
    <source>
        <dbReference type="ARBA" id="ARBA00023125"/>
    </source>
</evidence>
<dbReference type="InterPro" id="IPR011545">
    <property type="entry name" value="DEAD/DEAH_box_helicase_dom"/>
</dbReference>
<comment type="similarity">
    <text evidence="2 13">Belongs to the helicase family. RecQ subfamily.</text>
</comment>
<dbReference type="Pfam" id="PF16124">
    <property type="entry name" value="RecQ_Zn_bind"/>
    <property type="match status" value="1"/>
</dbReference>
<dbReference type="InterPro" id="IPR032284">
    <property type="entry name" value="RecQ_Zn-bd"/>
</dbReference>
<proteinExistence type="inferred from homology"/>
<dbReference type="GO" id="GO:0016787">
    <property type="term" value="F:hydrolase activity"/>
    <property type="evidence" value="ECO:0007669"/>
    <property type="project" value="UniProtKB-KW"/>
</dbReference>
<dbReference type="Pfam" id="PF00270">
    <property type="entry name" value="DEAD"/>
    <property type="match status" value="1"/>
</dbReference>
<keyword evidence="6 13" id="KW-0347">Helicase</keyword>
<dbReference type="GO" id="GO:0043138">
    <property type="term" value="F:3'-5' DNA helicase activity"/>
    <property type="evidence" value="ECO:0007669"/>
    <property type="project" value="UniProtKB-EC"/>
</dbReference>
<keyword evidence="9" id="KW-0413">Isomerase</keyword>
<dbReference type="SUPFAM" id="SSF52540">
    <property type="entry name" value="P-loop containing nucleoside triphosphate hydrolases"/>
    <property type="match status" value="1"/>
</dbReference>
<evidence type="ECO:0000256" key="1">
    <source>
        <dbReference type="ARBA" id="ARBA00004123"/>
    </source>
</evidence>
<dbReference type="AlphaFoldDB" id="A0A8D8WTJ7"/>
<dbReference type="PANTHER" id="PTHR13710">
    <property type="entry name" value="DNA HELICASE RECQ FAMILY MEMBER"/>
    <property type="match status" value="1"/>
</dbReference>
<evidence type="ECO:0000256" key="13">
    <source>
        <dbReference type="RuleBase" id="RU364117"/>
    </source>
</evidence>
<keyword evidence="7 13" id="KW-0067">ATP-binding</keyword>
<feature type="compositionally biased region" description="Polar residues" evidence="14">
    <location>
        <begin position="71"/>
        <end position="100"/>
    </location>
</feature>
<evidence type="ECO:0000256" key="7">
    <source>
        <dbReference type="ARBA" id="ARBA00022840"/>
    </source>
</evidence>
<dbReference type="FunFam" id="3.40.50.300:FF:000444">
    <property type="entry name" value="ATP-dependent DNA helicase"/>
    <property type="match status" value="1"/>
</dbReference>
<sequence length="788" mass="88768">MAEVDRKVIEAAKRLIAKQQAGKRSNSGGDLVRRSSTSSSDQQGAAKIRKLSSDQRDRRGSGDKDRKRSGCSSNVQNQNGSKPRSSGVQRANSKPLGSNEQKPKQQTSSSTGSSKQPTLHQFTSSGSNEQQPTSQQTPTTTESIEQAPSIASSSGSSGQTPLARPVVKVSEQDLKDKLKALFGFDTFKTELQKKAIKHVMLRTHDIFVSMPTGAGKSLCYQLPAALAPNQITIVFSPLIALIKDQIDKANEKGIVARTLNSSQTKTENKAINDELHLVKPRIKLLYVTPERAVTDSFRYLLQHLLRYNKLAYFVVDEAHCVSEWGHDFRPTYRRLGELREITGIGVPIVALTATAEPKVKQDIINVLKFNKPYKVFKTSTFRSNLFYDVIFDDLLKDSYAHVKEFIEKCLGKDNKDNNCGIIYCRTREHTVDLADALRRKGIPCTPYHAGISKHERTRVQEAFMKGELNVITATISFGMGIDRQNVRFVIHWGMPASIPAYYQESGRAGRDGLQSYCRIYHSEHSKKSLEYVIKTDQTTKRDQLELKFKNYLSMLEYCEQANCRHAVFAKYFDDEKPGCRSHCDVCTNRKDVETKLEQFAERSLSRFRNRFGITSSETDNTDMYGGGRTGQKEERWEYEQSSGGYGDEPGTSSSGAGEGQARTQELRKLLQLRTAAKKMTDKIQSRPETGHYKIKCPESTEAKLNGAPPSFREQYRFLLEGHLTKNARSCKFSFSNNSESVMAIDWEYEVFSQAKGKPMYTNLMVKATREIKQMTENKELHPRLLSSS</sequence>
<keyword evidence="5 13" id="KW-0378">Hydrolase</keyword>
<evidence type="ECO:0000256" key="14">
    <source>
        <dbReference type="SAM" id="MobiDB-lite"/>
    </source>
</evidence>
<feature type="domain" description="Helicase C-terminal" evidence="16">
    <location>
        <begin position="401"/>
        <end position="552"/>
    </location>
</feature>
<dbReference type="GO" id="GO:0009378">
    <property type="term" value="F:four-way junction helicase activity"/>
    <property type="evidence" value="ECO:0007669"/>
    <property type="project" value="TreeGrafter"/>
</dbReference>
<evidence type="ECO:0000256" key="6">
    <source>
        <dbReference type="ARBA" id="ARBA00022806"/>
    </source>
</evidence>
<evidence type="ECO:0000256" key="4">
    <source>
        <dbReference type="ARBA" id="ARBA00022741"/>
    </source>
</evidence>
<dbReference type="GO" id="GO:0003677">
    <property type="term" value="F:DNA binding"/>
    <property type="evidence" value="ECO:0007669"/>
    <property type="project" value="UniProtKB-KW"/>
</dbReference>
<protein>
    <recommendedName>
        <fullName evidence="13">ATP-dependent DNA helicase</fullName>
        <ecNumber evidence="13">5.6.2.4</ecNumber>
    </recommendedName>
</protein>
<dbReference type="GO" id="GO:0005694">
    <property type="term" value="C:chromosome"/>
    <property type="evidence" value="ECO:0007669"/>
    <property type="project" value="TreeGrafter"/>
</dbReference>
<dbReference type="GO" id="GO:0000724">
    <property type="term" value="P:double-strand break repair via homologous recombination"/>
    <property type="evidence" value="ECO:0007669"/>
    <property type="project" value="TreeGrafter"/>
</dbReference>
<dbReference type="InterPro" id="IPR014001">
    <property type="entry name" value="Helicase_ATP-bd"/>
</dbReference>
<dbReference type="InterPro" id="IPR002464">
    <property type="entry name" value="DNA/RNA_helicase_DEAH_CS"/>
</dbReference>
<dbReference type="PROSITE" id="PS00690">
    <property type="entry name" value="DEAH_ATP_HELICASE"/>
    <property type="match status" value="1"/>
</dbReference>
<comment type="catalytic activity">
    <reaction evidence="11 13">
        <text>Couples ATP hydrolysis with the unwinding of duplex DNA by translocating in the 3'-5' direction.</text>
        <dbReference type="EC" id="5.6.2.4"/>
    </reaction>
</comment>
<dbReference type="InterPro" id="IPR027417">
    <property type="entry name" value="P-loop_NTPase"/>
</dbReference>
<feature type="compositionally biased region" description="Low complexity" evidence="14">
    <location>
        <begin position="104"/>
        <end position="118"/>
    </location>
</feature>
<dbReference type="GO" id="GO:0005634">
    <property type="term" value="C:nucleus"/>
    <property type="evidence" value="ECO:0007669"/>
    <property type="project" value="UniProtKB-SubCell"/>
</dbReference>
<evidence type="ECO:0000256" key="5">
    <source>
        <dbReference type="ARBA" id="ARBA00022801"/>
    </source>
</evidence>
<evidence type="ECO:0000313" key="17">
    <source>
        <dbReference type="EMBL" id="CAG6672047.1"/>
    </source>
</evidence>
<organism evidence="17">
    <name type="scientific">Cacopsylla melanoneura</name>
    <dbReference type="NCBI Taxonomy" id="428564"/>
    <lineage>
        <taxon>Eukaryota</taxon>
        <taxon>Metazoa</taxon>
        <taxon>Ecdysozoa</taxon>
        <taxon>Arthropoda</taxon>
        <taxon>Hexapoda</taxon>
        <taxon>Insecta</taxon>
        <taxon>Pterygota</taxon>
        <taxon>Neoptera</taxon>
        <taxon>Paraneoptera</taxon>
        <taxon>Hemiptera</taxon>
        <taxon>Sternorrhyncha</taxon>
        <taxon>Psylloidea</taxon>
        <taxon>Psyllidae</taxon>
        <taxon>Psyllinae</taxon>
        <taxon>Cacopsylla</taxon>
    </lineage>
</organism>
<dbReference type="GO" id="GO:0005524">
    <property type="term" value="F:ATP binding"/>
    <property type="evidence" value="ECO:0007669"/>
    <property type="project" value="UniProtKB-KW"/>
</dbReference>
<keyword evidence="10 13" id="KW-0539">Nucleus</keyword>
<evidence type="ECO:0000256" key="11">
    <source>
        <dbReference type="ARBA" id="ARBA00034617"/>
    </source>
</evidence>
<evidence type="ECO:0000256" key="12">
    <source>
        <dbReference type="ARBA" id="ARBA00049360"/>
    </source>
</evidence>
<dbReference type="SMART" id="SM00487">
    <property type="entry name" value="DEXDc"/>
    <property type="match status" value="1"/>
</dbReference>
<keyword evidence="3" id="KW-0479">Metal-binding</keyword>
<feature type="compositionally biased region" description="Polar residues" evidence="14">
    <location>
        <begin position="22"/>
        <end position="43"/>
    </location>
</feature>
<dbReference type="GO" id="GO:0046872">
    <property type="term" value="F:metal ion binding"/>
    <property type="evidence" value="ECO:0007669"/>
    <property type="project" value="UniProtKB-KW"/>
</dbReference>
<dbReference type="InterPro" id="IPR004589">
    <property type="entry name" value="DNA_helicase_ATP-dep_RecQ"/>
</dbReference>
<feature type="compositionally biased region" description="Low complexity" evidence="14">
    <location>
        <begin position="129"/>
        <end position="158"/>
    </location>
</feature>
<dbReference type="Gene3D" id="3.40.50.300">
    <property type="entry name" value="P-loop containing nucleotide triphosphate hydrolases"/>
    <property type="match status" value="2"/>
</dbReference>
<keyword evidence="4 13" id="KW-0547">Nucleotide-binding</keyword>
<dbReference type="PROSITE" id="PS51192">
    <property type="entry name" value="HELICASE_ATP_BIND_1"/>
    <property type="match status" value="1"/>
</dbReference>
<feature type="region of interest" description="Disordered" evidence="14">
    <location>
        <begin position="16"/>
        <end position="164"/>
    </location>
</feature>
<dbReference type="EMBL" id="HBUF01227483">
    <property type="protein sequence ID" value="CAG6672047.1"/>
    <property type="molecule type" value="Transcribed_RNA"/>
</dbReference>
<dbReference type="CDD" id="cd18794">
    <property type="entry name" value="SF2_C_RecQ"/>
    <property type="match status" value="1"/>
</dbReference>
<dbReference type="CDD" id="cd17920">
    <property type="entry name" value="DEXHc_RecQ"/>
    <property type="match status" value="1"/>
</dbReference>
<dbReference type="NCBIfam" id="TIGR00614">
    <property type="entry name" value="recQ_fam"/>
    <property type="match status" value="1"/>
</dbReference>
<name>A0A8D8WTJ7_9HEMI</name>
<dbReference type="Pfam" id="PF00271">
    <property type="entry name" value="Helicase_C"/>
    <property type="match status" value="1"/>
</dbReference>
<dbReference type="Gene3D" id="6.10.250.3140">
    <property type="match status" value="1"/>
</dbReference>
<accession>A0A8D8WTJ7</accession>
<feature type="region of interest" description="Disordered" evidence="14">
    <location>
        <begin position="611"/>
        <end position="663"/>
    </location>
</feature>
<dbReference type="GO" id="GO:0005737">
    <property type="term" value="C:cytoplasm"/>
    <property type="evidence" value="ECO:0007669"/>
    <property type="project" value="TreeGrafter"/>
</dbReference>
<comment type="subcellular location">
    <subcellularLocation>
        <location evidence="1 13">Nucleus</location>
    </subcellularLocation>
</comment>
<dbReference type="EC" id="5.6.2.4" evidence="13"/>
<dbReference type="PANTHER" id="PTHR13710:SF152">
    <property type="entry name" value="ATP-DEPENDENT DNA HELICASE Q5"/>
    <property type="match status" value="1"/>
</dbReference>
<reference evidence="17" key="1">
    <citation type="submission" date="2021-05" db="EMBL/GenBank/DDBJ databases">
        <authorList>
            <person name="Alioto T."/>
            <person name="Alioto T."/>
            <person name="Gomez Garrido J."/>
        </authorList>
    </citation>
    <scope>NUCLEOTIDE SEQUENCE</scope>
</reference>
<feature type="compositionally biased region" description="Polar residues" evidence="14">
    <location>
        <begin position="119"/>
        <end position="128"/>
    </location>
</feature>
<dbReference type="InterPro" id="IPR001650">
    <property type="entry name" value="Helicase_C-like"/>
</dbReference>
<evidence type="ECO:0000256" key="2">
    <source>
        <dbReference type="ARBA" id="ARBA00005446"/>
    </source>
</evidence>
<evidence type="ECO:0000256" key="3">
    <source>
        <dbReference type="ARBA" id="ARBA00022723"/>
    </source>
</evidence>
<evidence type="ECO:0000256" key="9">
    <source>
        <dbReference type="ARBA" id="ARBA00023235"/>
    </source>
</evidence>
<feature type="domain" description="Helicase ATP-binding" evidence="15">
    <location>
        <begin position="197"/>
        <end position="373"/>
    </location>
</feature>
<dbReference type="SMART" id="SM00490">
    <property type="entry name" value="HELICc"/>
    <property type="match status" value="1"/>
</dbReference>
<evidence type="ECO:0000259" key="16">
    <source>
        <dbReference type="PROSITE" id="PS51194"/>
    </source>
</evidence>
<keyword evidence="8" id="KW-0238">DNA-binding</keyword>
<evidence type="ECO:0000259" key="15">
    <source>
        <dbReference type="PROSITE" id="PS51192"/>
    </source>
</evidence>
<evidence type="ECO:0000256" key="10">
    <source>
        <dbReference type="ARBA" id="ARBA00023242"/>
    </source>
</evidence>
<comment type="catalytic activity">
    <reaction evidence="12 13">
        <text>ATP + H2O = ADP + phosphate + H(+)</text>
        <dbReference type="Rhea" id="RHEA:13065"/>
        <dbReference type="ChEBI" id="CHEBI:15377"/>
        <dbReference type="ChEBI" id="CHEBI:15378"/>
        <dbReference type="ChEBI" id="CHEBI:30616"/>
        <dbReference type="ChEBI" id="CHEBI:43474"/>
        <dbReference type="ChEBI" id="CHEBI:456216"/>
    </reaction>
</comment>
<dbReference type="PROSITE" id="PS51194">
    <property type="entry name" value="HELICASE_CTER"/>
    <property type="match status" value="1"/>
</dbReference>